<evidence type="ECO:0000313" key="5">
    <source>
        <dbReference type="EMBL" id="KAK8863740.1"/>
    </source>
</evidence>
<dbReference type="PANTHER" id="PTHR12387">
    <property type="entry name" value="26S PROTEASOME NON-ATPASE REGULATORY SUBUNIT 8"/>
    <property type="match status" value="1"/>
</dbReference>
<reference evidence="5 6" key="1">
    <citation type="submission" date="2024-04" db="EMBL/GenBank/DDBJ databases">
        <title>Tritrichomonas musculus Genome.</title>
        <authorList>
            <person name="Alves-Ferreira E."/>
            <person name="Grigg M."/>
            <person name="Lorenzi H."/>
            <person name="Galac M."/>
        </authorList>
    </citation>
    <scope>NUCLEOTIDE SEQUENCE [LARGE SCALE GENOMIC DNA]</scope>
    <source>
        <strain evidence="5 6">EAF2021</strain>
    </source>
</reference>
<sequence length="258" mass="29906">MSELENKVNQLKSLIDAQNLDTAKITNLLKELKEQMIHTSFLTNEENKISEKDRLAYRTVLECDAILHIKTKNVKQFALDIQKLKTVYFREESALPKSDKMPLLLSTYLVYLLTQGQIVEFNIEIPNFRKLVGKNQFLDYSTELLHAVVDNSFTQLFNLNAKVPSPLFQNFTSLILDGARHSHADSLERSYKRLKLDELVQILHFENADQAKQFIDQRGWTLTKNNFIKFTHTEEKEKIADDEAARYVDLAIRLSGMP</sequence>
<proteinExistence type="inferred from homology"/>
<name>A0ABR2IJB5_9EUKA</name>
<feature type="coiled-coil region" evidence="3">
    <location>
        <begin position="1"/>
        <end position="35"/>
    </location>
</feature>
<protein>
    <recommendedName>
        <fullName evidence="4">PCI domain-containing protein</fullName>
    </recommendedName>
</protein>
<dbReference type="Gene3D" id="1.25.40.990">
    <property type="match status" value="1"/>
</dbReference>
<gene>
    <name evidence="5" type="ORF">M9Y10_011430</name>
</gene>
<keyword evidence="6" id="KW-1185">Reference proteome</keyword>
<feature type="domain" description="PCI" evidence="4">
    <location>
        <begin position="73"/>
        <end position="246"/>
    </location>
</feature>
<keyword evidence="3" id="KW-0175">Coiled coil</keyword>
<dbReference type="InterPro" id="IPR033464">
    <property type="entry name" value="CSN8_PSD8_EIF3K"/>
</dbReference>
<accession>A0ABR2IJB5</accession>
<dbReference type="InterPro" id="IPR000717">
    <property type="entry name" value="PCI_dom"/>
</dbReference>
<comment type="similarity">
    <text evidence="1">Belongs to the proteasome subunit S14 family.</text>
</comment>
<keyword evidence="2" id="KW-0647">Proteasome</keyword>
<evidence type="ECO:0000256" key="3">
    <source>
        <dbReference type="SAM" id="Coils"/>
    </source>
</evidence>
<comment type="caution">
    <text evidence="5">The sequence shown here is derived from an EMBL/GenBank/DDBJ whole genome shotgun (WGS) entry which is preliminary data.</text>
</comment>
<evidence type="ECO:0000256" key="2">
    <source>
        <dbReference type="ARBA" id="ARBA00022942"/>
    </source>
</evidence>
<organism evidence="5 6">
    <name type="scientific">Tritrichomonas musculus</name>
    <dbReference type="NCBI Taxonomy" id="1915356"/>
    <lineage>
        <taxon>Eukaryota</taxon>
        <taxon>Metamonada</taxon>
        <taxon>Parabasalia</taxon>
        <taxon>Tritrichomonadida</taxon>
        <taxon>Tritrichomonadidae</taxon>
        <taxon>Tritrichomonas</taxon>
    </lineage>
</organism>
<dbReference type="Proteomes" id="UP001470230">
    <property type="component" value="Unassembled WGS sequence"/>
</dbReference>
<dbReference type="PROSITE" id="PS50250">
    <property type="entry name" value="PCI"/>
    <property type="match status" value="1"/>
</dbReference>
<dbReference type="Pfam" id="PF10075">
    <property type="entry name" value="CSN8_PSD8_EIF3K"/>
    <property type="match status" value="1"/>
</dbReference>
<evidence type="ECO:0000313" key="6">
    <source>
        <dbReference type="Proteomes" id="UP001470230"/>
    </source>
</evidence>
<dbReference type="PANTHER" id="PTHR12387:SF0">
    <property type="entry name" value="26S PROTEASOME NON-ATPASE REGULATORY SUBUNIT 8"/>
    <property type="match status" value="1"/>
</dbReference>
<evidence type="ECO:0000259" key="4">
    <source>
        <dbReference type="PROSITE" id="PS50250"/>
    </source>
</evidence>
<evidence type="ECO:0000256" key="1">
    <source>
        <dbReference type="ARBA" id="ARBA00009627"/>
    </source>
</evidence>
<dbReference type="EMBL" id="JAPFFF010000017">
    <property type="protein sequence ID" value="KAK8863740.1"/>
    <property type="molecule type" value="Genomic_DNA"/>
</dbReference>
<dbReference type="InterPro" id="IPR006746">
    <property type="entry name" value="26S_Psome_Rpn12"/>
</dbReference>